<dbReference type="Proteomes" id="UP000325081">
    <property type="component" value="Unassembled WGS sequence"/>
</dbReference>
<dbReference type="AlphaFoldDB" id="A0A5A7QDF7"/>
<organism evidence="1 2">
    <name type="scientific">Striga asiatica</name>
    <name type="common">Asiatic witchweed</name>
    <name type="synonym">Buchnera asiatica</name>
    <dbReference type="NCBI Taxonomy" id="4170"/>
    <lineage>
        <taxon>Eukaryota</taxon>
        <taxon>Viridiplantae</taxon>
        <taxon>Streptophyta</taxon>
        <taxon>Embryophyta</taxon>
        <taxon>Tracheophyta</taxon>
        <taxon>Spermatophyta</taxon>
        <taxon>Magnoliopsida</taxon>
        <taxon>eudicotyledons</taxon>
        <taxon>Gunneridae</taxon>
        <taxon>Pentapetalae</taxon>
        <taxon>asterids</taxon>
        <taxon>lamiids</taxon>
        <taxon>Lamiales</taxon>
        <taxon>Orobanchaceae</taxon>
        <taxon>Buchnereae</taxon>
        <taxon>Striga</taxon>
    </lineage>
</organism>
<evidence type="ECO:0000313" key="1">
    <source>
        <dbReference type="EMBL" id="GER43315.1"/>
    </source>
</evidence>
<evidence type="ECO:0000313" key="2">
    <source>
        <dbReference type="Proteomes" id="UP000325081"/>
    </source>
</evidence>
<gene>
    <name evidence="1" type="ORF">STAS_20158</name>
</gene>
<sequence>MAVRRRGLLVLCYLKGDGGLHVKGRSIETKQFCSAECWRGVECCFAAARRTCLPAAGPSGHHDGSVLRAVWLNFVDSLEVAVAFSSGEMAGPSLGFRLLASCQGGSGSDDSSDSSSDRPSPAAASLRPVRFLSSSLVPILLPLSGFMALVIESLPDPASPTVGEKLVLTPTAEGMLFQSPAA</sequence>
<comment type="caution">
    <text evidence="1">The sequence shown here is derived from an EMBL/GenBank/DDBJ whole genome shotgun (WGS) entry which is preliminary data.</text>
</comment>
<keyword evidence="2" id="KW-1185">Reference proteome</keyword>
<name>A0A5A7QDF7_STRAF</name>
<accession>A0A5A7QDF7</accession>
<reference evidence="2" key="1">
    <citation type="journal article" date="2019" name="Curr. Biol.">
        <title>Genome Sequence of Striga asiatica Provides Insight into the Evolution of Plant Parasitism.</title>
        <authorList>
            <person name="Yoshida S."/>
            <person name="Kim S."/>
            <person name="Wafula E.K."/>
            <person name="Tanskanen J."/>
            <person name="Kim Y.M."/>
            <person name="Honaas L."/>
            <person name="Yang Z."/>
            <person name="Spallek T."/>
            <person name="Conn C.E."/>
            <person name="Ichihashi Y."/>
            <person name="Cheong K."/>
            <person name="Cui S."/>
            <person name="Der J.P."/>
            <person name="Gundlach H."/>
            <person name="Jiao Y."/>
            <person name="Hori C."/>
            <person name="Ishida J.K."/>
            <person name="Kasahara H."/>
            <person name="Kiba T."/>
            <person name="Kim M.S."/>
            <person name="Koo N."/>
            <person name="Laohavisit A."/>
            <person name="Lee Y.H."/>
            <person name="Lumba S."/>
            <person name="McCourt P."/>
            <person name="Mortimer J.C."/>
            <person name="Mutuku J.M."/>
            <person name="Nomura T."/>
            <person name="Sasaki-Sekimoto Y."/>
            <person name="Seto Y."/>
            <person name="Wang Y."/>
            <person name="Wakatake T."/>
            <person name="Sakakibara H."/>
            <person name="Demura T."/>
            <person name="Yamaguchi S."/>
            <person name="Yoneyama K."/>
            <person name="Manabe R.I."/>
            <person name="Nelson D.C."/>
            <person name="Schulman A.H."/>
            <person name="Timko M.P."/>
            <person name="dePamphilis C.W."/>
            <person name="Choi D."/>
            <person name="Shirasu K."/>
        </authorList>
    </citation>
    <scope>NUCLEOTIDE SEQUENCE [LARGE SCALE GENOMIC DNA]</scope>
    <source>
        <strain evidence="2">cv. UVA1</strain>
    </source>
</reference>
<proteinExistence type="predicted"/>
<protein>
    <submittedName>
        <fullName evidence="1">Multiple RNA-binding domain-containing protein 1</fullName>
    </submittedName>
</protein>
<dbReference type="EMBL" id="BKCP01006560">
    <property type="protein sequence ID" value="GER43315.1"/>
    <property type="molecule type" value="Genomic_DNA"/>
</dbReference>